<sequence length="128" mass="14395">MRIVNPGPASSDPNRRFIQVCQYRSCQRFQSAEVLAALKQHATSDLMVSASSCLGQCGSGPMVRVAPDNIWYCRVRAQDVDEILEQHIQQDKPVKRLLHPRMHPNYSRLMERLQASDASDAVPPTHSP</sequence>
<evidence type="ECO:0000313" key="2">
    <source>
        <dbReference type="Proteomes" id="UP001196661"/>
    </source>
</evidence>
<comment type="caution">
    <text evidence="1">The sequence shown here is derived from an EMBL/GenBank/DDBJ whole genome shotgun (WGS) entry which is preliminary data.</text>
</comment>
<name>A0ABS5Y9X0_9CYAN</name>
<keyword evidence="2" id="KW-1185">Reference proteome</keyword>
<protein>
    <submittedName>
        <fullName evidence="1">(2Fe-2S) ferredoxin domain-containing protein</fullName>
    </submittedName>
</protein>
<dbReference type="PANTHER" id="PTHR47682:SF1">
    <property type="entry name" value="TETRATRICOPEPTIDE REPEAT (TPR)-CONTAINING PROTEIN"/>
    <property type="match status" value="1"/>
</dbReference>
<dbReference type="EMBL" id="JADOER010000016">
    <property type="protein sequence ID" value="MBT9313765.1"/>
    <property type="molecule type" value="Genomic_DNA"/>
</dbReference>
<organism evidence="1 2">
    <name type="scientific">Leptothoe kymatousa TAU-MAC 1615</name>
    <dbReference type="NCBI Taxonomy" id="2364775"/>
    <lineage>
        <taxon>Bacteria</taxon>
        <taxon>Bacillati</taxon>
        <taxon>Cyanobacteriota</taxon>
        <taxon>Cyanophyceae</taxon>
        <taxon>Nodosilineales</taxon>
        <taxon>Cymatolegaceae</taxon>
        <taxon>Leptothoe</taxon>
        <taxon>Leptothoe kymatousa</taxon>
    </lineage>
</organism>
<dbReference type="Proteomes" id="UP001196661">
    <property type="component" value="Unassembled WGS sequence"/>
</dbReference>
<dbReference type="Pfam" id="PF01257">
    <property type="entry name" value="2Fe-2S_thioredx"/>
    <property type="match status" value="1"/>
</dbReference>
<dbReference type="InterPro" id="IPR036249">
    <property type="entry name" value="Thioredoxin-like_sf"/>
</dbReference>
<evidence type="ECO:0000313" key="1">
    <source>
        <dbReference type="EMBL" id="MBT9313765.1"/>
    </source>
</evidence>
<dbReference type="Gene3D" id="3.40.30.10">
    <property type="entry name" value="Glutaredoxin"/>
    <property type="match status" value="1"/>
</dbReference>
<dbReference type="SUPFAM" id="SSF52833">
    <property type="entry name" value="Thioredoxin-like"/>
    <property type="match status" value="1"/>
</dbReference>
<reference evidence="1 2" key="1">
    <citation type="journal article" date="2021" name="Mar. Drugs">
        <title>Genome Reduction and Secondary Metabolism of the Marine Sponge-Associated Cyanobacterium Leptothoe.</title>
        <authorList>
            <person name="Konstantinou D."/>
            <person name="Popin R.V."/>
            <person name="Fewer D.P."/>
            <person name="Sivonen K."/>
            <person name="Gkelis S."/>
        </authorList>
    </citation>
    <scope>NUCLEOTIDE SEQUENCE [LARGE SCALE GENOMIC DNA]</scope>
    <source>
        <strain evidence="1 2">TAU-MAC 1615</strain>
    </source>
</reference>
<gene>
    <name evidence="1" type="ORF">IXB28_16260</name>
</gene>
<dbReference type="PANTHER" id="PTHR47682">
    <property type="entry name" value="TETRATRICOPEPTIDE REPEAT (TPR)-CONTAINING PROTEIN"/>
    <property type="match status" value="1"/>
</dbReference>
<accession>A0ABS5Y9X0</accession>
<dbReference type="CDD" id="cd02980">
    <property type="entry name" value="TRX_Fd_family"/>
    <property type="match status" value="1"/>
</dbReference>
<proteinExistence type="predicted"/>